<name>A0A923LWV2_9FIRM</name>
<keyword evidence="2" id="KW-1185">Reference proteome</keyword>
<dbReference type="Proteomes" id="UP000606499">
    <property type="component" value="Unassembled WGS sequence"/>
</dbReference>
<organism evidence="1 2">
    <name type="scientific">Agathobaculum faecis</name>
    <dbReference type="NCBI Taxonomy" id="2763013"/>
    <lineage>
        <taxon>Bacteria</taxon>
        <taxon>Bacillati</taxon>
        <taxon>Bacillota</taxon>
        <taxon>Clostridia</taxon>
        <taxon>Eubacteriales</taxon>
        <taxon>Butyricicoccaceae</taxon>
        <taxon>Agathobaculum</taxon>
    </lineage>
</organism>
<dbReference type="EMBL" id="JACOPL010000022">
    <property type="protein sequence ID" value="MBC5726654.1"/>
    <property type="molecule type" value="Genomic_DNA"/>
</dbReference>
<comment type="caution">
    <text evidence="1">The sequence shown here is derived from an EMBL/GenBank/DDBJ whole genome shotgun (WGS) entry which is preliminary data.</text>
</comment>
<gene>
    <name evidence="1" type="ORF">H8S45_14460</name>
</gene>
<evidence type="ECO:0000313" key="2">
    <source>
        <dbReference type="Proteomes" id="UP000606499"/>
    </source>
</evidence>
<dbReference type="RefSeq" id="WP_054328393.1">
    <property type="nucleotide sequence ID" value="NZ_JACOPL010000022.1"/>
</dbReference>
<evidence type="ECO:0000313" key="1">
    <source>
        <dbReference type="EMBL" id="MBC5726654.1"/>
    </source>
</evidence>
<proteinExistence type="predicted"/>
<dbReference type="AlphaFoldDB" id="A0A923LWV2"/>
<dbReference type="InterPro" id="IPR009319">
    <property type="entry name" value="Phage_A118_VSP1"/>
</dbReference>
<sequence length="389" mass="43822">MKFPITPEYLEAAPQPIIDAVHGLENDILREICSRFRLTGELNEVAVNDIRILRSIGLDMDDIERCIAENTKSTIPQVEAALDRVVDMSRRYYDSLADKASITMPAHLVSAVDIAIIKAQTLDGYRNITRSLGFAVQSGSVRTFQPIAKAYQAALDKAELKVYSGSFTVQQAMEDAVRELADSGISIVDYASGHRDHADVAARRAIMTGLNQVTAKYSEAAAEVLETDLYEVTAHRGARDKGAGWQNHKSWQGKVYSTRSDSKYPNIYTVCGLGAVDGLEGANCRHRKYAFLEGVSERAYTDKELQEIDTPPITYEGRRYTAYEATQKQREIERTLRKLERRRIGYNAAGMVEREQETKARITRLQRKYRAFSKAAKLPEQWERAKIIE</sequence>
<reference evidence="1" key="1">
    <citation type="submission" date="2020-08" db="EMBL/GenBank/DDBJ databases">
        <title>Genome public.</title>
        <authorList>
            <person name="Liu C."/>
            <person name="Sun Q."/>
        </authorList>
    </citation>
    <scope>NUCLEOTIDE SEQUENCE</scope>
    <source>
        <strain evidence="1">NSJ-28</strain>
    </source>
</reference>
<protein>
    <submittedName>
        <fullName evidence="1">Phage minor capsid protein</fullName>
    </submittedName>
</protein>
<accession>A0A923LWV2</accession>
<dbReference type="GO" id="GO:0005198">
    <property type="term" value="F:structural molecule activity"/>
    <property type="evidence" value="ECO:0007669"/>
    <property type="project" value="InterPro"/>
</dbReference>
<dbReference type="Pfam" id="PF06152">
    <property type="entry name" value="Phage_min_cap2"/>
    <property type="match status" value="1"/>
</dbReference>